<dbReference type="RefSeq" id="WP_080065759.1">
    <property type="nucleotide sequence ID" value="NZ_MZGX01000024.1"/>
</dbReference>
<dbReference type="Proteomes" id="UP000191554">
    <property type="component" value="Unassembled WGS sequence"/>
</dbReference>
<organism evidence="1 2">
    <name type="scientific">Ruminiclostridium hungatei</name>
    <name type="common">Clostridium hungatei</name>
    <dbReference type="NCBI Taxonomy" id="48256"/>
    <lineage>
        <taxon>Bacteria</taxon>
        <taxon>Bacillati</taxon>
        <taxon>Bacillota</taxon>
        <taxon>Clostridia</taxon>
        <taxon>Eubacteriales</taxon>
        <taxon>Oscillospiraceae</taxon>
        <taxon>Ruminiclostridium</taxon>
    </lineage>
</organism>
<dbReference type="AlphaFoldDB" id="A0A1V4SG25"/>
<accession>A0A1V4SG25</accession>
<dbReference type="OrthoDB" id="1797351at2"/>
<protein>
    <submittedName>
        <fullName evidence="1">Uncharacterized protein</fullName>
    </submittedName>
</protein>
<reference evidence="1 2" key="1">
    <citation type="submission" date="2017-03" db="EMBL/GenBank/DDBJ databases">
        <title>Genome sequence of Clostridium hungatei DSM 14427.</title>
        <authorList>
            <person name="Poehlein A."/>
            <person name="Daniel R."/>
        </authorList>
    </citation>
    <scope>NUCLEOTIDE SEQUENCE [LARGE SCALE GENOMIC DNA]</scope>
    <source>
        <strain evidence="1 2">DSM 14427</strain>
    </source>
</reference>
<evidence type="ECO:0000313" key="2">
    <source>
        <dbReference type="Proteomes" id="UP000191554"/>
    </source>
</evidence>
<keyword evidence="2" id="KW-1185">Reference proteome</keyword>
<name>A0A1V4SG25_RUMHU</name>
<evidence type="ECO:0000313" key="1">
    <source>
        <dbReference type="EMBL" id="OPX42839.1"/>
    </source>
</evidence>
<gene>
    <name evidence="1" type="ORF">CLHUN_33230</name>
</gene>
<sequence length="192" mass="21983">MKLKLKIIFALVLIIALYSGCAFQNKPSSPDSSGNSVASEKNVFPLSVTYIGYGEHYRFVSASAPILWMPQDDAPRVCNLTDTLVVVMFAGYTSEDDVWLFVSFKTYDTPTNNRGWIHESKTEEYTKENRKKVRDIIIPKGTQGADSYRNTAEDYDRYGYIEKRQDGKVLVMFAGGEEVWYHEKDIEYPPFE</sequence>
<comment type="caution">
    <text evidence="1">The sequence shown here is derived from an EMBL/GenBank/DDBJ whole genome shotgun (WGS) entry which is preliminary data.</text>
</comment>
<proteinExistence type="predicted"/>
<dbReference type="EMBL" id="MZGX01000024">
    <property type="protein sequence ID" value="OPX42839.1"/>
    <property type="molecule type" value="Genomic_DNA"/>
</dbReference>